<dbReference type="Proteomes" id="UP001527866">
    <property type="component" value="Unassembled WGS sequence"/>
</dbReference>
<name>A0ABT4UDL5_9ACTN</name>
<evidence type="ECO:0000313" key="2">
    <source>
        <dbReference type="EMBL" id="MDA2814407.1"/>
    </source>
</evidence>
<evidence type="ECO:0000256" key="1">
    <source>
        <dbReference type="SAM" id="MobiDB-lite"/>
    </source>
</evidence>
<feature type="region of interest" description="Disordered" evidence="1">
    <location>
        <begin position="70"/>
        <end position="101"/>
    </location>
</feature>
<sequence>MVDISGYRTTVTSDGWTVECDHAHPERPFSLACGDAFRLTRVSYGVAADTLRLGGLGHADATRLLAAAVTGSRPAAHPDQPARNPTRKPEPIPVDHPGALPPRGRIDALDGSAILVYRLRTGGGVLDIWEVDAASGRLLRTAALAGHRFGWSLRRYLRNGAWERYAHPIP</sequence>
<dbReference type="EMBL" id="JAQFWQ010000119">
    <property type="protein sequence ID" value="MDA2814407.1"/>
    <property type="molecule type" value="Genomic_DNA"/>
</dbReference>
<protein>
    <recommendedName>
        <fullName evidence="4">KTSC domain-containing protein</fullName>
    </recommendedName>
</protein>
<reference evidence="2 3" key="1">
    <citation type="submission" date="2023-01" db="EMBL/GenBank/DDBJ databases">
        <title>Draft genome sequence of Nocardiopsis sp. RSe5-2 isolated from halophytes.</title>
        <authorList>
            <person name="Duangmal K."/>
            <person name="Chantavorakit T."/>
        </authorList>
    </citation>
    <scope>NUCLEOTIDE SEQUENCE [LARGE SCALE GENOMIC DNA]</scope>
    <source>
        <strain evidence="2 3">RSe5-2</strain>
    </source>
</reference>
<evidence type="ECO:0008006" key="4">
    <source>
        <dbReference type="Google" id="ProtNLM"/>
    </source>
</evidence>
<gene>
    <name evidence="2" type="ORF">O4J56_27420</name>
</gene>
<dbReference type="RefSeq" id="WP_270689801.1">
    <property type="nucleotide sequence ID" value="NZ_JAQFWQ010000119.1"/>
</dbReference>
<keyword evidence="3" id="KW-1185">Reference proteome</keyword>
<comment type="caution">
    <text evidence="2">The sequence shown here is derived from an EMBL/GenBank/DDBJ whole genome shotgun (WGS) entry which is preliminary data.</text>
</comment>
<proteinExistence type="predicted"/>
<evidence type="ECO:0000313" key="3">
    <source>
        <dbReference type="Proteomes" id="UP001527866"/>
    </source>
</evidence>
<accession>A0ABT4UDL5</accession>
<organism evidence="2 3">
    <name type="scientific">Nocardiopsis endophytica</name>
    <dbReference type="NCBI Taxonomy" id="3018445"/>
    <lineage>
        <taxon>Bacteria</taxon>
        <taxon>Bacillati</taxon>
        <taxon>Actinomycetota</taxon>
        <taxon>Actinomycetes</taxon>
        <taxon>Streptosporangiales</taxon>
        <taxon>Nocardiopsidaceae</taxon>
        <taxon>Nocardiopsis</taxon>
    </lineage>
</organism>